<dbReference type="GO" id="GO:0009279">
    <property type="term" value="C:cell outer membrane"/>
    <property type="evidence" value="ECO:0007669"/>
    <property type="project" value="UniProtKB-SubCell"/>
</dbReference>
<sequence length="1057" mass="113557">MLPKLFAGRLLLPILLLFFTTTEAQQKARAVEQEVRGHVTSVTGTPLAGASVQVKGTNRGVVTDGSGNFVIRAKPNDILVITSVGYTPHEVDARSFLRSQTPLQVSLEVSNTSLDQVIVVGYGTQRKRDVTGSVVSVSGAALQEVPTANVISELKGRAAGVDIISNSATPGGGGQIRIRGNRSLATTQSASDGLDQPLLVVDGIPYGGSINDLNPDDIVSLDILKDASATAIYGSRGSGGVILVTTRRGRVGKAVTSVNTYFGVSSILGEYHVFDGKEYAQFKTDAGTYNRSAGGTGVNSYALTNAEQAGLAAGTSTDWQKLIYQKATTTSTQLNISGGTEGTQYGLNVGYYNENGIIPNQNFRRFALGTTLDHNMSSHLKIGIATMNSLQVANTPGGSGVPSGIMRFSPLTSPYNPDGSLNLHPLVGSIDAAFVNPLTLKTDAVAILARARTLRTFNSLYGEWAIMPGLKYRINVGLDYYQTQSDNYSGPNTFVQNNTSLAAASESVGNSQSWRYTIENLLTYDKTFAEKHRLTFTGLYSVQKDHTDASSFTGTGIPADYIQNTNLALANTVTAGTGTWAERGLISYMGRVNYAYDNRFLLTATVREDGASVLSQGHQYFVYPALAGGWNLTNEKFMAGTSRVLTNLKLRGGWGITSNQGVDPYSTLGALTTSTYNFGTTTAGQQGTYVVTNLANPNLHWESTAQTNIGVDFGFLKSRITGSIDVYHQATKDILLSETLPPSNGAGTTIANLGKTSGKGIEIALSTINIQARNFTWSTDVNFYLNREKVVQLTAPGVKQDIVDGWFVGQPLSVIYDLKKIGIWQTSDSISGKLAAQTSPVQYPGQIKVQDLNHDGKIDANDRQIIGNFQPKWEGGFTSRMTYKNIDFTFVIFARMGQMVEVPYITDDGGANGYPFFMQSRANQLKVNYWTRTNPTNDFPAPDASLQSIIWGSTLGYTDGSFIKMRSINLGYTFPSRVLGHIGISSLRVYATAENPFIIWAPFVKKGYGPDPEGNGYGGSVTTANAGGTTPSPSRQVSVNANNPSTRQFNVGLNLKF</sequence>
<keyword evidence="12" id="KW-1185">Reference proteome</keyword>
<dbReference type="RefSeq" id="WP_133994235.1">
    <property type="nucleotide sequence ID" value="NZ_SODV01000001.1"/>
</dbReference>
<reference evidence="11 12" key="1">
    <citation type="submission" date="2019-03" db="EMBL/GenBank/DDBJ databases">
        <title>Genomic Encyclopedia of Type Strains, Phase IV (KMG-IV): sequencing the most valuable type-strain genomes for metagenomic binning, comparative biology and taxonomic classification.</title>
        <authorList>
            <person name="Goeker M."/>
        </authorList>
    </citation>
    <scope>NUCLEOTIDE SEQUENCE [LARGE SCALE GENOMIC DNA]</scope>
    <source>
        <strain evidence="11 12">DSM 100059</strain>
    </source>
</reference>
<dbReference type="InterPro" id="IPR039426">
    <property type="entry name" value="TonB-dep_rcpt-like"/>
</dbReference>
<dbReference type="PROSITE" id="PS52016">
    <property type="entry name" value="TONB_DEPENDENT_REC_3"/>
    <property type="match status" value="1"/>
</dbReference>
<keyword evidence="6 7" id="KW-0998">Cell outer membrane</keyword>
<dbReference type="SUPFAM" id="SSF49464">
    <property type="entry name" value="Carboxypeptidase regulatory domain-like"/>
    <property type="match status" value="1"/>
</dbReference>
<evidence type="ECO:0000256" key="2">
    <source>
        <dbReference type="ARBA" id="ARBA00022448"/>
    </source>
</evidence>
<evidence type="ECO:0000256" key="4">
    <source>
        <dbReference type="ARBA" id="ARBA00022692"/>
    </source>
</evidence>
<protein>
    <submittedName>
        <fullName evidence="11">TonB-linked SusC/RagA family outer membrane protein</fullName>
    </submittedName>
</protein>
<evidence type="ECO:0000256" key="6">
    <source>
        <dbReference type="ARBA" id="ARBA00023237"/>
    </source>
</evidence>
<name>A0A4R8DTH6_9BACT</name>
<keyword evidence="9" id="KW-0732">Signal</keyword>
<dbReference type="Gene3D" id="2.170.130.10">
    <property type="entry name" value="TonB-dependent receptor, plug domain"/>
    <property type="match status" value="1"/>
</dbReference>
<keyword evidence="3 7" id="KW-1134">Transmembrane beta strand</keyword>
<dbReference type="NCBIfam" id="TIGR04056">
    <property type="entry name" value="OMP_RagA_SusC"/>
    <property type="match status" value="1"/>
</dbReference>
<keyword evidence="5 7" id="KW-0472">Membrane</keyword>
<keyword evidence="2 7" id="KW-0813">Transport</keyword>
<evidence type="ECO:0000256" key="1">
    <source>
        <dbReference type="ARBA" id="ARBA00004571"/>
    </source>
</evidence>
<dbReference type="Gene3D" id="2.40.170.20">
    <property type="entry name" value="TonB-dependent receptor, beta-barrel domain"/>
    <property type="match status" value="1"/>
</dbReference>
<feature type="compositionally biased region" description="Polar residues" evidence="8">
    <location>
        <begin position="1020"/>
        <end position="1043"/>
    </location>
</feature>
<dbReference type="InterPro" id="IPR037066">
    <property type="entry name" value="Plug_dom_sf"/>
</dbReference>
<comment type="similarity">
    <text evidence="7">Belongs to the TonB-dependent receptor family.</text>
</comment>
<evidence type="ECO:0000256" key="9">
    <source>
        <dbReference type="SAM" id="SignalP"/>
    </source>
</evidence>
<gene>
    <name evidence="11" type="ORF">EDB95_2630</name>
</gene>
<accession>A0A4R8DTH6</accession>
<dbReference type="InterPro" id="IPR036942">
    <property type="entry name" value="Beta-barrel_TonB_sf"/>
</dbReference>
<feature type="region of interest" description="Disordered" evidence="8">
    <location>
        <begin position="1015"/>
        <end position="1043"/>
    </location>
</feature>
<feature type="domain" description="TonB-dependent receptor plug" evidence="10">
    <location>
        <begin position="127"/>
        <end position="241"/>
    </location>
</feature>
<dbReference type="SUPFAM" id="SSF56935">
    <property type="entry name" value="Porins"/>
    <property type="match status" value="1"/>
</dbReference>
<dbReference type="InterPro" id="IPR008969">
    <property type="entry name" value="CarboxyPept-like_regulatory"/>
</dbReference>
<dbReference type="EMBL" id="SODV01000001">
    <property type="protein sequence ID" value="TDX01590.1"/>
    <property type="molecule type" value="Genomic_DNA"/>
</dbReference>
<dbReference type="NCBIfam" id="TIGR04057">
    <property type="entry name" value="SusC_RagA_signa"/>
    <property type="match status" value="1"/>
</dbReference>
<feature type="signal peptide" evidence="9">
    <location>
        <begin position="1"/>
        <end position="24"/>
    </location>
</feature>
<comment type="subcellular location">
    <subcellularLocation>
        <location evidence="1 7">Cell outer membrane</location>
        <topology evidence="1 7">Multi-pass membrane protein</topology>
    </subcellularLocation>
</comment>
<proteinExistence type="inferred from homology"/>
<dbReference type="InterPro" id="IPR023996">
    <property type="entry name" value="TonB-dep_OMP_SusC/RagA"/>
</dbReference>
<dbReference type="Pfam" id="PF13715">
    <property type="entry name" value="CarbopepD_reg_2"/>
    <property type="match status" value="1"/>
</dbReference>
<comment type="caution">
    <text evidence="11">The sequence shown here is derived from an EMBL/GenBank/DDBJ whole genome shotgun (WGS) entry which is preliminary data.</text>
</comment>
<dbReference type="OrthoDB" id="9768177at2"/>
<evidence type="ECO:0000313" key="11">
    <source>
        <dbReference type="EMBL" id="TDX01590.1"/>
    </source>
</evidence>
<feature type="chain" id="PRO_5020236853" evidence="9">
    <location>
        <begin position="25"/>
        <end position="1057"/>
    </location>
</feature>
<evidence type="ECO:0000313" key="12">
    <source>
        <dbReference type="Proteomes" id="UP000294498"/>
    </source>
</evidence>
<keyword evidence="4 7" id="KW-0812">Transmembrane</keyword>
<dbReference type="InterPro" id="IPR012910">
    <property type="entry name" value="Plug_dom"/>
</dbReference>
<evidence type="ECO:0000256" key="3">
    <source>
        <dbReference type="ARBA" id="ARBA00022452"/>
    </source>
</evidence>
<evidence type="ECO:0000256" key="5">
    <source>
        <dbReference type="ARBA" id="ARBA00023136"/>
    </source>
</evidence>
<dbReference type="InterPro" id="IPR023997">
    <property type="entry name" value="TonB-dep_OMP_SusC/RagA_CS"/>
</dbReference>
<evidence type="ECO:0000256" key="8">
    <source>
        <dbReference type="SAM" id="MobiDB-lite"/>
    </source>
</evidence>
<evidence type="ECO:0000256" key="7">
    <source>
        <dbReference type="PROSITE-ProRule" id="PRU01360"/>
    </source>
</evidence>
<dbReference type="Pfam" id="PF07715">
    <property type="entry name" value="Plug"/>
    <property type="match status" value="1"/>
</dbReference>
<dbReference type="Gene3D" id="2.60.40.1120">
    <property type="entry name" value="Carboxypeptidase-like, regulatory domain"/>
    <property type="match status" value="1"/>
</dbReference>
<evidence type="ECO:0000259" key="10">
    <source>
        <dbReference type="Pfam" id="PF07715"/>
    </source>
</evidence>
<dbReference type="AlphaFoldDB" id="A0A4R8DTH6"/>
<dbReference type="Proteomes" id="UP000294498">
    <property type="component" value="Unassembled WGS sequence"/>
</dbReference>
<organism evidence="11 12">
    <name type="scientific">Dinghuibacter silviterrae</name>
    <dbReference type="NCBI Taxonomy" id="1539049"/>
    <lineage>
        <taxon>Bacteria</taxon>
        <taxon>Pseudomonadati</taxon>
        <taxon>Bacteroidota</taxon>
        <taxon>Chitinophagia</taxon>
        <taxon>Chitinophagales</taxon>
        <taxon>Chitinophagaceae</taxon>
        <taxon>Dinghuibacter</taxon>
    </lineage>
</organism>